<evidence type="ECO:0000313" key="4">
    <source>
        <dbReference type="Proteomes" id="UP000663852"/>
    </source>
</evidence>
<dbReference type="OrthoDB" id="5950457at2759"/>
<reference evidence="3" key="1">
    <citation type="submission" date="2021-02" db="EMBL/GenBank/DDBJ databases">
        <authorList>
            <person name="Nowell W R."/>
        </authorList>
    </citation>
    <scope>NUCLEOTIDE SEQUENCE</scope>
</reference>
<dbReference type="PROSITE" id="PS51412">
    <property type="entry name" value="MACPF_2"/>
    <property type="match status" value="1"/>
</dbReference>
<sequence length="625" mass="70583">MIKINGILLLVIVNISAEILQIDLYPGYGWDHLRFLDMLPIFDIRNSYNSTIMQQCITHIPLRQSEFDIQSQLIDLYNSSTTTYELEINLGGEIPLPETGIGIGGSFSPTYQDIKSQQGRDNTITLRNVIRHDFADVLLLPSCSLDSRFKSEIIQIANYIKTGELIKASYAAQMLILRYGTHYTNRIRIGGQIIQDNFIRTKDFYTNDANILSTELAAKLNFLSELGLSFSSSIKNTLVDNNIKKFQEQIINRNLIAYGGEAYLMNMPLSQWQSTVKNNPVILKRSFENLTMAIDIKQITEIESLYVNEALKEINKAINTYIETNSIFGCMDRNSNSFNWIANINDKTCNQNVVNIQFAGLILSCDIKWNSNNDSTYRLNDMCTDFKKTNFFTNNEQCPFSFTKTLIYSSIKIQSIEKIENYGCGFLWLSTCTRSIPIGIATRTINLYSCTKNNSGLSQYIFGGSYSSNKINFLTNEKSCQTGFTSVSLINGINVCLTQQIVNPPNIFKFGGIFSCQTNNSDICPIGFSPYPIGLIDTDCNLYACLQLKAQDITLLPTISLPPYFNIIDQLTSPSINISNNTINGKLISILQMAPITIDQSLNLAIKSEFISWILFLPMVKYFIF</sequence>
<comment type="caution">
    <text evidence="3">The sequence shown here is derived from an EMBL/GenBank/DDBJ whole genome shotgun (WGS) entry which is preliminary data.</text>
</comment>
<feature type="chain" id="PRO_5032588895" description="MACPF domain-containing protein" evidence="1">
    <location>
        <begin position="18"/>
        <end position="625"/>
    </location>
</feature>
<keyword evidence="1" id="KW-0732">Signal</keyword>
<dbReference type="InterPro" id="IPR020864">
    <property type="entry name" value="MACPF"/>
</dbReference>
<accession>A0A814KKW6</accession>
<feature type="signal peptide" evidence="1">
    <location>
        <begin position="1"/>
        <end position="17"/>
    </location>
</feature>
<evidence type="ECO:0000313" key="3">
    <source>
        <dbReference type="EMBL" id="CAF1053937.1"/>
    </source>
</evidence>
<dbReference type="Proteomes" id="UP000663852">
    <property type="component" value="Unassembled WGS sequence"/>
</dbReference>
<gene>
    <name evidence="3" type="ORF">EDS130_LOCUS17572</name>
</gene>
<name>A0A814KKW6_ADIRI</name>
<dbReference type="EMBL" id="CAJNOJ010000079">
    <property type="protein sequence ID" value="CAF1053937.1"/>
    <property type="molecule type" value="Genomic_DNA"/>
</dbReference>
<evidence type="ECO:0000259" key="2">
    <source>
        <dbReference type="PROSITE" id="PS51412"/>
    </source>
</evidence>
<organism evidence="3 4">
    <name type="scientific">Adineta ricciae</name>
    <name type="common">Rotifer</name>
    <dbReference type="NCBI Taxonomy" id="249248"/>
    <lineage>
        <taxon>Eukaryota</taxon>
        <taxon>Metazoa</taxon>
        <taxon>Spiralia</taxon>
        <taxon>Gnathifera</taxon>
        <taxon>Rotifera</taxon>
        <taxon>Eurotatoria</taxon>
        <taxon>Bdelloidea</taxon>
        <taxon>Adinetida</taxon>
        <taxon>Adinetidae</taxon>
        <taxon>Adineta</taxon>
    </lineage>
</organism>
<proteinExistence type="predicted"/>
<protein>
    <recommendedName>
        <fullName evidence="2">MACPF domain-containing protein</fullName>
    </recommendedName>
</protein>
<dbReference type="Pfam" id="PF01823">
    <property type="entry name" value="MACPF"/>
    <property type="match status" value="1"/>
</dbReference>
<evidence type="ECO:0000256" key="1">
    <source>
        <dbReference type="SAM" id="SignalP"/>
    </source>
</evidence>
<dbReference type="AlphaFoldDB" id="A0A814KKW6"/>
<feature type="domain" description="MACPF" evidence="2">
    <location>
        <begin position="1"/>
        <end position="329"/>
    </location>
</feature>